<accession>A0A8X7BSG3</accession>
<sequence length="110" mass="12910">MTGYRTVRRGLLLDEGDWKLGQSMSHSLYRRQTLIQWVLHLDYQPFDLPTGPDCAPLAVSRLETVITCIRSPGTVTDQHWHTYCFWQEVTGVIEFLRFFLQIFTNLEYPS</sequence>
<organism evidence="1 2">
    <name type="scientific">Trichonephila inaurata madagascariensis</name>
    <dbReference type="NCBI Taxonomy" id="2747483"/>
    <lineage>
        <taxon>Eukaryota</taxon>
        <taxon>Metazoa</taxon>
        <taxon>Ecdysozoa</taxon>
        <taxon>Arthropoda</taxon>
        <taxon>Chelicerata</taxon>
        <taxon>Arachnida</taxon>
        <taxon>Araneae</taxon>
        <taxon>Araneomorphae</taxon>
        <taxon>Entelegynae</taxon>
        <taxon>Araneoidea</taxon>
        <taxon>Nephilidae</taxon>
        <taxon>Trichonephila</taxon>
        <taxon>Trichonephila inaurata</taxon>
    </lineage>
</organism>
<dbReference type="AlphaFoldDB" id="A0A8X7BSG3"/>
<proteinExistence type="predicted"/>
<dbReference type="OrthoDB" id="10273328at2759"/>
<evidence type="ECO:0000313" key="1">
    <source>
        <dbReference type="EMBL" id="GFY40952.1"/>
    </source>
</evidence>
<name>A0A8X7BSG3_9ARAC</name>
<comment type="caution">
    <text evidence="1">The sequence shown here is derived from an EMBL/GenBank/DDBJ whole genome shotgun (WGS) entry which is preliminary data.</text>
</comment>
<dbReference type="Proteomes" id="UP000886998">
    <property type="component" value="Unassembled WGS sequence"/>
</dbReference>
<gene>
    <name evidence="1" type="ORF">TNIN_365201</name>
</gene>
<evidence type="ECO:0000313" key="2">
    <source>
        <dbReference type="Proteomes" id="UP000886998"/>
    </source>
</evidence>
<keyword evidence="2" id="KW-1185">Reference proteome</keyword>
<protein>
    <submittedName>
        <fullName evidence="1">Uncharacterized protein</fullName>
    </submittedName>
</protein>
<dbReference type="EMBL" id="BMAV01002213">
    <property type="protein sequence ID" value="GFY40952.1"/>
    <property type="molecule type" value="Genomic_DNA"/>
</dbReference>
<reference evidence="1" key="1">
    <citation type="submission" date="2020-08" db="EMBL/GenBank/DDBJ databases">
        <title>Multicomponent nature underlies the extraordinary mechanical properties of spider dragline silk.</title>
        <authorList>
            <person name="Kono N."/>
            <person name="Nakamura H."/>
            <person name="Mori M."/>
            <person name="Yoshida Y."/>
            <person name="Ohtoshi R."/>
            <person name="Malay A.D."/>
            <person name="Moran D.A.P."/>
            <person name="Tomita M."/>
            <person name="Numata K."/>
            <person name="Arakawa K."/>
        </authorList>
    </citation>
    <scope>NUCLEOTIDE SEQUENCE</scope>
</reference>